<accession>A0AAV2B7J6</accession>
<protein>
    <submittedName>
        <fullName evidence="2">Uncharacterized protein</fullName>
    </submittedName>
</protein>
<evidence type="ECO:0000256" key="1">
    <source>
        <dbReference type="SAM" id="MobiDB-lite"/>
    </source>
</evidence>
<dbReference type="EMBL" id="CAXIEN010000277">
    <property type="protein sequence ID" value="CAL1291213.1"/>
    <property type="molecule type" value="Genomic_DNA"/>
</dbReference>
<dbReference type="Proteomes" id="UP001497382">
    <property type="component" value="Unassembled WGS sequence"/>
</dbReference>
<sequence length="116" mass="13218">MRPWENETWSRPYPCWSPNTRNLVGAKTATRPEKDDLPHHRNSPALNGDMPSTVQMYLGDEPPVLRFLGSRAPLSPTCATALGEKTSPNTAKSLHFLRIYSYPENLLTWCCRIFLM</sequence>
<evidence type="ECO:0000313" key="2">
    <source>
        <dbReference type="EMBL" id="CAL1291213.1"/>
    </source>
</evidence>
<dbReference type="AlphaFoldDB" id="A0AAV2B7J6"/>
<organism evidence="2 3">
    <name type="scientific">Larinioides sclopetarius</name>
    <dbReference type="NCBI Taxonomy" id="280406"/>
    <lineage>
        <taxon>Eukaryota</taxon>
        <taxon>Metazoa</taxon>
        <taxon>Ecdysozoa</taxon>
        <taxon>Arthropoda</taxon>
        <taxon>Chelicerata</taxon>
        <taxon>Arachnida</taxon>
        <taxon>Araneae</taxon>
        <taxon>Araneomorphae</taxon>
        <taxon>Entelegynae</taxon>
        <taxon>Araneoidea</taxon>
        <taxon>Araneidae</taxon>
        <taxon>Larinioides</taxon>
    </lineage>
</organism>
<name>A0AAV2B7J6_9ARAC</name>
<gene>
    <name evidence="2" type="ORF">LARSCL_LOCUS16957</name>
</gene>
<feature type="compositionally biased region" description="Basic and acidic residues" evidence="1">
    <location>
        <begin position="30"/>
        <end position="39"/>
    </location>
</feature>
<feature type="region of interest" description="Disordered" evidence="1">
    <location>
        <begin position="27"/>
        <end position="52"/>
    </location>
</feature>
<evidence type="ECO:0000313" key="3">
    <source>
        <dbReference type="Proteomes" id="UP001497382"/>
    </source>
</evidence>
<comment type="caution">
    <text evidence="2">The sequence shown here is derived from an EMBL/GenBank/DDBJ whole genome shotgun (WGS) entry which is preliminary data.</text>
</comment>
<keyword evidence="3" id="KW-1185">Reference proteome</keyword>
<proteinExistence type="predicted"/>
<reference evidence="2 3" key="1">
    <citation type="submission" date="2024-04" db="EMBL/GenBank/DDBJ databases">
        <authorList>
            <person name="Rising A."/>
            <person name="Reimegard J."/>
            <person name="Sonavane S."/>
            <person name="Akerstrom W."/>
            <person name="Nylinder S."/>
            <person name="Hedman E."/>
            <person name="Kallberg Y."/>
        </authorList>
    </citation>
    <scope>NUCLEOTIDE SEQUENCE [LARGE SCALE GENOMIC DNA]</scope>
</reference>